<dbReference type="Proteomes" id="UP001215712">
    <property type="component" value="Unassembled WGS sequence"/>
</dbReference>
<proteinExistence type="predicted"/>
<reference evidence="1" key="2">
    <citation type="submission" date="2023-01" db="EMBL/GenBank/DDBJ databases">
        <authorList>
            <person name="Petersen C."/>
        </authorList>
    </citation>
    <scope>NUCLEOTIDE SEQUENCE</scope>
    <source>
        <strain evidence="1">IBT 17514</strain>
    </source>
</reference>
<dbReference type="AlphaFoldDB" id="A0AAD6HPT1"/>
<organism evidence="1 2">
    <name type="scientific">Penicillium malachiteum</name>
    <dbReference type="NCBI Taxonomy" id="1324776"/>
    <lineage>
        <taxon>Eukaryota</taxon>
        <taxon>Fungi</taxon>
        <taxon>Dikarya</taxon>
        <taxon>Ascomycota</taxon>
        <taxon>Pezizomycotina</taxon>
        <taxon>Eurotiomycetes</taxon>
        <taxon>Eurotiomycetidae</taxon>
        <taxon>Eurotiales</taxon>
        <taxon>Aspergillaceae</taxon>
        <taxon>Penicillium</taxon>
    </lineage>
</organism>
<protein>
    <submittedName>
        <fullName evidence="1">Uncharacterized protein</fullName>
    </submittedName>
</protein>
<name>A0AAD6HPT1_9EURO</name>
<dbReference type="EMBL" id="JAQJAN010000005">
    <property type="protein sequence ID" value="KAJ5728404.1"/>
    <property type="molecule type" value="Genomic_DNA"/>
</dbReference>
<gene>
    <name evidence="1" type="ORF">N7493_004734</name>
</gene>
<comment type="caution">
    <text evidence="1">The sequence shown here is derived from an EMBL/GenBank/DDBJ whole genome shotgun (WGS) entry which is preliminary data.</text>
</comment>
<keyword evidence="2" id="KW-1185">Reference proteome</keyword>
<evidence type="ECO:0000313" key="2">
    <source>
        <dbReference type="Proteomes" id="UP001215712"/>
    </source>
</evidence>
<evidence type="ECO:0000313" key="1">
    <source>
        <dbReference type="EMBL" id="KAJ5728404.1"/>
    </source>
</evidence>
<accession>A0AAD6HPT1</accession>
<sequence>MEYPYSAAILAYTILRNYSVPTLTLLFGGFDGSSLRAKAPGGMHPAVIGKQNAETRMGCAHRGRKEISETLVESWMTLRVPITMGITLYSLLCQTLLTLY</sequence>
<reference evidence="1" key="1">
    <citation type="journal article" date="2023" name="IMA Fungus">
        <title>Comparative genomic study of the Penicillium genus elucidates a diverse pangenome and 15 lateral gene transfer events.</title>
        <authorList>
            <person name="Petersen C."/>
            <person name="Sorensen T."/>
            <person name="Nielsen M.R."/>
            <person name="Sondergaard T.E."/>
            <person name="Sorensen J.L."/>
            <person name="Fitzpatrick D.A."/>
            <person name="Frisvad J.C."/>
            <person name="Nielsen K.L."/>
        </authorList>
    </citation>
    <scope>NUCLEOTIDE SEQUENCE</scope>
    <source>
        <strain evidence="1">IBT 17514</strain>
    </source>
</reference>